<dbReference type="InterPro" id="IPR006806">
    <property type="entry name" value="NDUFA5"/>
</dbReference>
<evidence type="ECO:0000256" key="2">
    <source>
        <dbReference type="ARBA" id="ARBA00004443"/>
    </source>
</evidence>
<dbReference type="PANTHER" id="PTHR12653:SF0">
    <property type="entry name" value="NADH DEHYDROGENASE [UBIQUINONE] 1 ALPHA SUBCOMPLEX SUBUNIT 5"/>
    <property type="match status" value="1"/>
</dbReference>
<comment type="subcellular location">
    <subcellularLocation>
        <location evidence="2">Mitochondrion inner membrane</location>
        <topology evidence="2">Peripheral membrane protein</topology>
        <orientation evidence="2">Matrix side</orientation>
    </subcellularLocation>
</comment>
<dbReference type="AlphaFoldDB" id="A0A553PG97"/>
<keyword evidence="6" id="KW-0679">Respiratory chain</keyword>
<keyword evidence="8" id="KW-0249">Electron transport</keyword>
<dbReference type="Pfam" id="PF04716">
    <property type="entry name" value="ETC_C1_NDUFA5"/>
    <property type="match status" value="1"/>
</dbReference>
<evidence type="ECO:0000313" key="11">
    <source>
        <dbReference type="EMBL" id="TRY76702.1"/>
    </source>
</evidence>
<reference evidence="11 12" key="1">
    <citation type="journal article" date="2018" name="Nat. Ecol. Evol.">
        <title>Genomic signatures of mitonuclear coevolution across populations of Tigriopus californicus.</title>
        <authorList>
            <person name="Barreto F.S."/>
            <person name="Watson E.T."/>
            <person name="Lima T.G."/>
            <person name="Willett C.S."/>
            <person name="Edmands S."/>
            <person name="Li W."/>
            <person name="Burton R.S."/>
        </authorList>
    </citation>
    <scope>NUCLEOTIDE SEQUENCE [LARGE SCALE GENOMIC DNA]</scope>
    <source>
        <strain evidence="11 12">San Diego</strain>
    </source>
</reference>
<evidence type="ECO:0000256" key="10">
    <source>
        <dbReference type="ARBA" id="ARBA00023136"/>
    </source>
</evidence>
<keyword evidence="7" id="KW-0999">Mitochondrion inner membrane</keyword>
<accession>A0A553PG97</accession>
<protein>
    <recommendedName>
        <fullName evidence="13">NADH dehydrogenase [ubiquinone] 1 alpha subcomplex subunit 5</fullName>
    </recommendedName>
</protein>
<evidence type="ECO:0000256" key="4">
    <source>
        <dbReference type="ARBA" id="ARBA00011533"/>
    </source>
</evidence>
<evidence type="ECO:0000256" key="1">
    <source>
        <dbReference type="ARBA" id="ARBA00003195"/>
    </source>
</evidence>
<keyword evidence="9" id="KW-0496">Mitochondrion</keyword>
<dbReference type="PANTHER" id="PTHR12653">
    <property type="entry name" value="NADH-UBIQUINONE OXIDOREDUCTASE 13 KD-B SUBUNIT"/>
    <property type="match status" value="1"/>
</dbReference>
<dbReference type="GO" id="GO:0005743">
    <property type="term" value="C:mitochondrial inner membrane"/>
    <property type="evidence" value="ECO:0007669"/>
    <property type="project" value="UniProtKB-SubCell"/>
</dbReference>
<dbReference type="Proteomes" id="UP000318571">
    <property type="component" value="Chromosome 5"/>
</dbReference>
<sequence length="126" mass="14437">MATWKAAGDAAKSAIKLSTNLTKLEVNRNPHHVLGSLYTKTLRALAKMPQDYAYRKHTEAILNDRVSQLKATTDLQLLEKNINCGQIEEVVIQAQYELRLARHLLEVKSWEGLIEEAKPNQWKWPM</sequence>
<keyword evidence="10" id="KW-0472">Membrane</keyword>
<dbReference type="EMBL" id="VCGU01000004">
    <property type="protein sequence ID" value="TRY76702.1"/>
    <property type="molecule type" value="Genomic_DNA"/>
</dbReference>
<comment type="similarity">
    <text evidence="3">Belongs to the complex I NDUFA5 subunit family.</text>
</comment>
<evidence type="ECO:0000256" key="3">
    <source>
        <dbReference type="ARBA" id="ARBA00010261"/>
    </source>
</evidence>
<evidence type="ECO:0000256" key="6">
    <source>
        <dbReference type="ARBA" id="ARBA00022660"/>
    </source>
</evidence>
<gene>
    <name evidence="11" type="ORF">TCAL_00157</name>
</gene>
<dbReference type="OrthoDB" id="286811at2759"/>
<evidence type="ECO:0000256" key="7">
    <source>
        <dbReference type="ARBA" id="ARBA00022792"/>
    </source>
</evidence>
<dbReference type="STRING" id="6832.A0A553PG97"/>
<evidence type="ECO:0000313" key="12">
    <source>
        <dbReference type="Proteomes" id="UP000318571"/>
    </source>
</evidence>
<evidence type="ECO:0000256" key="8">
    <source>
        <dbReference type="ARBA" id="ARBA00022982"/>
    </source>
</evidence>
<comment type="function">
    <text evidence="1">Accessory subunit of the mitochondrial membrane respiratory chain NADH dehydrogenase (Complex I), that is believed not to be involved in catalysis. Complex I functions in the transfer of electrons from NADH to the respiratory chain. The immediate electron acceptor for the enzyme is believed to be ubiquinone.</text>
</comment>
<dbReference type="OMA" id="ENQWKWP"/>
<comment type="subunit">
    <text evidence="4">Complex I is composed of 45 different subunits.</text>
</comment>
<evidence type="ECO:0000256" key="5">
    <source>
        <dbReference type="ARBA" id="ARBA00022448"/>
    </source>
</evidence>
<dbReference type="GO" id="GO:0022904">
    <property type="term" value="P:respiratory electron transport chain"/>
    <property type="evidence" value="ECO:0007669"/>
    <property type="project" value="InterPro"/>
</dbReference>
<name>A0A553PG97_TIGCA</name>
<keyword evidence="5" id="KW-0813">Transport</keyword>
<keyword evidence="12" id="KW-1185">Reference proteome</keyword>
<proteinExistence type="inferred from homology"/>
<comment type="caution">
    <text evidence="11">The sequence shown here is derived from an EMBL/GenBank/DDBJ whole genome shotgun (WGS) entry which is preliminary data.</text>
</comment>
<evidence type="ECO:0000256" key="9">
    <source>
        <dbReference type="ARBA" id="ARBA00023128"/>
    </source>
</evidence>
<evidence type="ECO:0008006" key="13">
    <source>
        <dbReference type="Google" id="ProtNLM"/>
    </source>
</evidence>
<organism evidence="11 12">
    <name type="scientific">Tigriopus californicus</name>
    <name type="common">Marine copepod</name>
    <dbReference type="NCBI Taxonomy" id="6832"/>
    <lineage>
        <taxon>Eukaryota</taxon>
        <taxon>Metazoa</taxon>
        <taxon>Ecdysozoa</taxon>
        <taxon>Arthropoda</taxon>
        <taxon>Crustacea</taxon>
        <taxon>Multicrustacea</taxon>
        <taxon>Hexanauplia</taxon>
        <taxon>Copepoda</taxon>
        <taxon>Harpacticoida</taxon>
        <taxon>Harpacticidae</taxon>
        <taxon>Tigriopus</taxon>
    </lineage>
</organism>